<evidence type="ECO:0000313" key="2">
    <source>
        <dbReference type="EMBL" id="CAH1773489.1"/>
    </source>
</evidence>
<proteinExistence type="predicted"/>
<sequence length="193" mass="21852">NKYWLLLSQAITNTFVMLLFTLLAVCLVSYASCDQATDELAANFESTLLAVPKSKWPTEFTQKFSLTSNYGGNGGNWCCKDPRSGGMVPAKTVTAKKVGVVYKLEQRQVKIGYIKGNCMWSNCVAYGMRSFVRTEYIYKEELVTAQKPCNTAKRTELTCCLGYVKILNYCLERSWVAKNDDLIRRMQDLNKRG</sequence>
<feature type="signal peptide" evidence="1">
    <location>
        <begin position="1"/>
        <end position="33"/>
    </location>
</feature>
<reference evidence="2" key="1">
    <citation type="submission" date="2022-03" db="EMBL/GenBank/DDBJ databases">
        <authorList>
            <person name="Martin C."/>
        </authorList>
    </citation>
    <scope>NUCLEOTIDE SEQUENCE</scope>
</reference>
<accession>A0A8S4MXI7</accession>
<comment type="caution">
    <text evidence="2">The sequence shown here is derived from an EMBL/GenBank/DDBJ whole genome shotgun (WGS) entry which is preliminary data.</text>
</comment>
<dbReference type="Proteomes" id="UP000749559">
    <property type="component" value="Unassembled WGS sequence"/>
</dbReference>
<name>A0A8S4MXI7_OWEFU</name>
<organism evidence="2 3">
    <name type="scientific">Owenia fusiformis</name>
    <name type="common">Polychaete worm</name>
    <dbReference type="NCBI Taxonomy" id="6347"/>
    <lineage>
        <taxon>Eukaryota</taxon>
        <taxon>Metazoa</taxon>
        <taxon>Spiralia</taxon>
        <taxon>Lophotrochozoa</taxon>
        <taxon>Annelida</taxon>
        <taxon>Polychaeta</taxon>
        <taxon>Sedentaria</taxon>
        <taxon>Canalipalpata</taxon>
        <taxon>Sabellida</taxon>
        <taxon>Oweniida</taxon>
        <taxon>Oweniidae</taxon>
        <taxon>Owenia</taxon>
    </lineage>
</organism>
<feature type="chain" id="PRO_5035723462" description="SH3 domain-containing protein" evidence="1">
    <location>
        <begin position="34"/>
        <end position="193"/>
    </location>
</feature>
<evidence type="ECO:0000313" key="3">
    <source>
        <dbReference type="Proteomes" id="UP000749559"/>
    </source>
</evidence>
<gene>
    <name evidence="2" type="ORF">OFUS_LOCUS1079</name>
</gene>
<dbReference type="AlphaFoldDB" id="A0A8S4MXI7"/>
<evidence type="ECO:0000256" key="1">
    <source>
        <dbReference type="SAM" id="SignalP"/>
    </source>
</evidence>
<feature type="non-terminal residue" evidence="2">
    <location>
        <position position="193"/>
    </location>
</feature>
<dbReference type="EMBL" id="CAIIXF020000001">
    <property type="protein sequence ID" value="CAH1773489.1"/>
    <property type="molecule type" value="Genomic_DNA"/>
</dbReference>
<keyword evidence="1" id="KW-0732">Signal</keyword>
<evidence type="ECO:0008006" key="4">
    <source>
        <dbReference type="Google" id="ProtNLM"/>
    </source>
</evidence>
<protein>
    <recommendedName>
        <fullName evidence="4">SH3 domain-containing protein</fullName>
    </recommendedName>
</protein>
<keyword evidence="3" id="KW-1185">Reference proteome</keyword>